<organism evidence="5 6">
    <name type="scientific">Massiliimalia timonensis</name>
    <dbReference type="NCBI Taxonomy" id="1987501"/>
    <lineage>
        <taxon>Bacteria</taxon>
        <taxon>Bacillati</taxon>
        <taxon>Bacillota</taxon>
        <taxon>Clostridia</taxon>
        <taxon>Eubacteriales</taxon>
        <taxon>Oscillospiraceae</taxon>
        <taxon>Massiliimalia</taxon>
    </lineage>
</organism>
<dbReference type="UniPathway" id="UPA00223"/>
<sequence>MEAIKNLCEEYKKYNHIPSELYESFDIKRGLRNQDGTGVLAGLTHICNVHGYVLNEGEKEPVDGQLIYRGININDIVSNCIAEKRFGFEEVVYLLIFGNLPTQKQLEQFTQLMSESRELPPNFFEDMVLKAPSNNVMNKLARSVLALYSYDEDAEDASLEQEMRKSLQLIARLPNIMVKAHQVKVSHYDGKSMVLHPLVPGQSMAENILSLLRLDREFTPEEARLLDICLMLHAEHGGGNNSTFTCRVLTSSGTDTYSAYAGAIGSLKGFRHGGANINTSRMLSFMKEGIHNWEDEDEVAGFLKKILLKQAGDGTGLIYGMGHAVYTKSDPRALILRENAMKLAQGTEYEAEFKLLSLVEKLTPQVFMEVKGDCKSVCANVDLYSGLVYRMLKIPEDLFTPLFACSRMAGWSAHRIEEMYNNNRIIRPAYKAIARKRPYVPISKR</sequence>
<keyword evidence="4" id="KW-0808">Transferase</keyword>
<dbReference type="Pfam" id="PF00285">
    <property type="entry name" value="Citrate_synt"/>
    <property type="match status" value="1"/>
</dbReference>
<proteinExistence type="inferred from homology"/>
<dbReference type="NCBIfam" id="NF010635">
    <property type="entry name" value="PRK14032.1"/>
    <property type="match status" value="1"/>
</dbReference>
<dbReference type="GO" id="GO:0036440">
    <property type="term" value="F:citrate synthase activity"/>
    <property type="evidence" value="ECO:0007669"/>
    <property type="project" value="UniProtKB-EC"/>
</dbReference>
<dbReference type="Gene3D" id="1.10.580.10">
    <property type="entry name" value="Citrate Synthase, domain 1"/>
    <property type="match status" value="1"/>
</dbReference>
<evidence type="ECO:0000256" key="4">
    <source>
        <dbReference type="ARBA" id="ARBA00022679"/>
    </source>
</evidence>
<dbReference type="AlphaFoldDB" id="A0A8J6TYI3"/>
<evidence type="ECO:0000256" key="1">
    <source>
        <dbReference type="ARBA" id="ARBA00005163"/>
    </source>
</evidence>
<comment type="similarity">
    <text evidence="2">Belongs to the citrate synthase family.</text>
</comment>
<dbReference type="GO" id="GO:0006099">
    <property type="term" value="P:tricarboxylic acid cycle"/>
    <property type="evidence" value="ECO:0007669"/>
    <property type="project" value="UniProtKB-UniPathway"/>
</dbReference>
<evidence type="ECO:0000313" key="6">
    <source>
        <dbReference type="Proteomes" id="UP000632659"/>
    </source>
</evidence>
<name>A0A8J6TYI3_9FIRM</name>
<dbReference type="EC" id="2.3.3.16" evidence="3"/>
<dbReference type="InterPro" id="IPR016142">
    <property type="entry name" value="Citrate_synth-like_lrg_a-sub"/>
</dbReference>
<gene>
    <name evidence="5" type="ORF">H8702_01950</name>
</gene>
<dbReference type="PRINTS" id="PR00143">
    <property type="entry name" value="CITRTSNTHASE"/>
</dbReference>
<dbReference type="SUPFAM" id="SSF48256">
    <property type="entry name" value="Citrate synthase"/>
    <property type="match status" value="1"/>
</dbReference>
<dbReference type="Gene3D" id="1.10.230.10">
    <property type="entry name" value="Cytochrome P450-Terp, domain 2"/>
    <property type="match status" value="1"/>
</dbReference>
<dbReference type="PANTHER" id="PTHR11739">
    <property type="entry name" value="CITRATE SYNTHASE"/>
    <property type="match status" value="1"/>
</dbReference>
<dbReference type="GO" id="GO:0005829">
    <property type="term" value="C:cytosol"/>
    <property type="evidence" value="ECO:0007669"/>
    <property type="project" value="TreeGrafter"/>
</dbReference>
<comment type="caution">
    <text evidence="5">The sequence shown here is derived from an EMBL/GenBank/DDBJ whole genome shotgun (WGS) entry which is preliminary data.</text>
</comment>
<protein>
    <recommendedName>
        <fullName evidence="3">citrate synthase (unknown stereospecificity)</fullName>
        <ecNumber evidence="3">2.3.3.16</ecNumber>
    </recommendedName>
</protein>
<dbReference type="Proteomes" id="UP000632659">
    <property type="component" value="Unassembled WGS sequence"/>
</dbReference>
<accession>A0A8J6TYI3</accession>
<dbReference type="InterPro" id="IPR002020">
    <property type="entry name" value="Citrate_synthase"/>
</dbReference>
<dbReference type="GO" id="GO:0005975">
    <property type="term" value="P:carbohydrate metabolic process"/>
    <property type="evidence" value="ECO:0007669"/>
    <property type="project" value="TreeGrafter"/>
</dbReference>
<comment type="pathway">
    <text evidence="1">Carbohydrate metabolism; tricarboxylic acid cycle.</text>
</comment>
<evidence type="ECO:0000256" key="3">
    <source>
        <dbReference type="ARBA" id="ARBA00012972"/>
    </source>
</evidence>
<dbReference type="PANTHER" id="PTHR11739:SF4">
    <property type="entry name" value="CITRATE SYNTHASE, PEROXISOMAL"/>
    <property type="match status" value="1"/>
</dbReference>
<dbReference type="OrthoDB" id="9800864at2"/>
<dbReference type="InterPro" id="IPR016143">
    <property type="entry name" value="Citrate_synth-like_sm_a-sub"/>
</dbReference>
<dbReference type="EMBL" id="JACRTL010000001">
    <property type="protein sequence ID" value="MBC8609882.1"/>
    <property type="molecule type" value="Genomic_DNA"/>
</dbReference>
<dbReference type="InterPro" id="IPR036969">
    <property type="entry name" value="Citrate_synthase_sf"/>
</dbReference>
<reference evidence="5" key="1">
    <citation type="submission" date="2020-08" db="EMBL/GenBank/DDBJ databases">
        <title>Genome public.</title>
        <authorList>
            <person name="Liu C."/>
            <person name="Sun Q."/>
        </authorList>
    </citation>
    <scope>NUCLEOTIDE SEQUENCE</scope>
    <source>
        <strain evidence="5">NSJ-15</strain>
    </source>
</reference>
<evidence type="ECO:0000256" key="2">
    <source>
        <dbReference type="ARBA" id="ARBA00010566"/>
    </source>
</evidence>
<dbReference type="CDD" id="cd06113">
    <property type="entry name" value="citrate_synt_like_1_2"/>
    <property type="match status" value="1"/>
</dbReference>
<keyword evidence="6" id="KW-1185">Reference proteome</keyword>
<evidence type="ECO:0000313" key="5">
    <source>
        <dbReference type="EMBL" id="MBC8609882.1"/>
    </source>
</evidence>